<dbReference type="WBParaSite" id="DME_0000331701-mRNA-1">
    <property type="protein sequence ID" value="DME_0000331701-mRNA-1"/>
    <property type="gene ID" value="DME_0000331701"/>
</dbReference>
<organism evidence="3 5">
    <name type="scientific">Dracunculus medinensis</name>
    <name type="common">Guinea worm</name>
    <dbReference type="NCBI Taxonomy" id="318479"/>
    <lineage>
        <taxon>Eukaryota</taxon>
        <taxon>Metazoa</taxon>
        <taxon>Ecdysozoa</taxon>
        <taxon>Nematoda</taxon>
        <taxon>Chromadorea</taxon>
        <taxon>Rhabditida</taxon>
        <taxon>Spirurina</taxon>
        <taxon>Dracunculoidea</taxon>
        <taxon>Dracunculidae</taxon>
        <taxon>Dracunculus</taxon>
    </lineage>
</organism>
<sequence>MKSEEKTRIADLERSLSRERLSRDRMKSKYADLSNKLEQAVRQMDLLRSNSYSSLRAGAAQIFTNLINVENSINFIRNSLVSLDDYCLRAANLPLANITTQLSAYNLARLNLRFSRDEIGNDNMKHEKKIFASEFLEEDVH</sequence>
<dbReference type="Proteomes" id="UP000038040">
    <property type="component" value="Unplaced"/>
</dbReference>
<proteinExistence type="predicted"/>
<protein>
    <submittedName>
        <fullName evidence="5">Biogenesis of lysosome-related organelles complex 1 subunit 1</fullName>
    </submittedName>
</protein>
<reference evidence="5" key="1">
    <citation type="submission" date="2017-02" db="UniProtKB">
        <authorList>
            <consortium name="WormBaseParasite"/>
        </authorList>
    </citation>
    <scope>IDENTIFICATION</scope>
</reference>
<feature type="coiled-coil region" evidence="1">
    <location>
        <begin position="23"/>
        <end position="50"/>
    </location>
</feature>
<gene>
    <name evidence="2" type="ORF">DME_LOCUS7476</name>
</gene>
<evidence type="ECO:0000256" key="1">
    <source>
        <dbReference type="SAM" id="Coils"/>
    </source>
</evidence>
<keyword evidence="1" id="KW-0175">Coiled coil</keyword>
<dbReference type="EMBL" id="UYYG01001160">
    <property type="protein sequence ID" value="VDN57503.1"/>
    <property type="molecule type" value="Genomic_DNA"/>
</dbReference>
<accession>A0A0N4U8F1</accession>
<dbReference type="Proteomes" id="UP000274756">
    <property type="component" value="Unassembled WGS sequence"/>
</dbReference>
<dbReference type="STRING" id="318479.A0A0N4U8F1"/>
<reference evidence="2 4" key="2">
    <citation type="submission" date="2018-11" db="EMBL/GenBank/DDBJ databases">
        <authorList>
            <consortium name="Pathogen Informatics"/>
        </authorList>
    </citation>
    <scope>NUCLEOTIDE SEQUENCE [LARGE SCALE GENOMIC DNA]</scope>
</reference>
<evidence type="ECO:0000313" key="2">
    <source>
        <dbReference type="EMBL" id="VDN57503.1"/>
    </source>
</evidence>
<dbReference type="OrthoDB" id="5870358at2759"/>
<evidence type="ECO:0000313" key="5">
    <source>
        <dbReference type="WBParaSite" id="DME_0000331701-mRNA-1"/>
    </source>
</evidence>
<evidence type="ECO:0000313" key="3">
    <source>
        <dbReference type="Proteomes" id="UP000038040"/>
    </source>
</evidence>
<keyword evidence="4" id="KW-1185">Reference proteome</keyword>
<name>A0A0N4U8F1_DRAME</name>
<evidence type="ECO:0000313" key="4">
    <source>
        <dbReference type="Proteomes" id="UP000274756"/>
    </source>
</evidence>
<dbReference type="AlphaFoldDB" id="A0A0N4U8F1"/>